<sequence length="214" mass="23641">MALLDPQLAEWRMRACRLCAIDVNRQNNTGLSPVVPASPPPEWHFACEPVPRPADVPCVESWAVARSAERCRAPRHPRLDVDGEPLNLNQEHPFNEAEDIVYYVVTAESEVFVLARNIVELAVAIDELPALVATWNTSLAAPLGVADDEAGGEADGDGRQWFSFMRRPLHDHTVDEVRRGMEHDILANTHKVTLLRAVVLTPLIPALERAGPGK</sequence>
<reference evidence="1 2" key="1">
    <citation type="submission" date="2021-07" db="EMBL/GenBank/DDBJ databases">
        <title>Genome data of Colletotrichum spaethianum.</title>
        <authorList>
            <person name="Utami Y.D."/>
            <person name="Hiruma K."/>
        </authorList>
    </citation>
    <scope>NUCLEOTIDE SEQUENCE [LARGE SCALE GENOMIC DNA]</scope>
    <source>
        <strain evidence="1 2">MAFF 242679</strain>
    </source>
</reference>
<organism evidence="1 2">
    <name type="scientific">Colletotrichum liriopes</name>
    <dbReference type="NCBI Taxonomy" id="708192"/>
    <lineage>
        <taxon>Eukaryota</taxon>
        <taxon>Fungi</taxon>
        <taxon>Dikarya</taxon>
        <taxon>Ascomycota</taxon>
        <taxon>Pezizomycotina</taxon>
        <taxon>Sordariomycetes</taxon>
        <taxon>Hypocreomycetidae</taxon>
        <taxon>Glomerellales</taxon>
        <taxon>Glomerellaceae</taxon>
        <taxon>Colletotrichum</taxon>
        <taxon>Colletotrichum spaethianum species complex</taxon>
    </lineage>
</organism>
<protein>
    <submittedName>
        <fullName evidence="1">Uncharacterized protein</fullName>
    </submittedName>
</protein>
<accession>A0AA37GU94</accession>
<name>A0AA37GU94_9PEZI</name>
<dbReference type="EMBL" id="BPPX01000021">
    <property type="protein sequence ID" value="GJC86228.1"/>
    <property type="molecule type" value="Genomic_DNA"/>
</dbReference>
<dbReference type="AlphaFoldDB" id="A0AA37GU94"/>
<evidence type="ECO:0000313" key="2">
    <source>
        <dbReference type="Proteomes" id="UP001055172"/>
    </source>
</evidence>
<gene>
    <name evidence="1" type="ORF">ColLi_09066</name>
</gene>
<dbReference type="Proteomes" id="UP001055172">
    <property type="component" value="Unassembled WGS sequence"/>
</dbReference>
<evidence type="ECO:0000313" key="1">
    <source>
        <dbReference type="EMBL" id="GJC86228.1"/>
    </source>
</evidence>
<comment type="caution">
    <text evidence="1">The sequence shown here is derived from an EMBL/GenBank/DDBJ whole genome shotgun (WGS) entry which is preliminary data.</text>
</comment>
<proteinExistence type="predicted"/>
<keyword evidence="2" id="KW-1185">Reference proteome</keyword>